<dbReference type="InterPro" id="IPR001173">
    <property type="entry name" value="Glyco_trans_2-like"/>
</dbReference>
<dbReference type="Gene3D" id="3.90.550.10">
    <property type="entry name" value="Spore Coat Polysaccharide Biosynthesis Protein SpsA, Chain A"/>
    <property type="match status" value="1"/>
</dbReference>
<evidence type="ECO:0000259" key="1">
    <source>
        <dbReference type="Pfam" id="PF00535"/>
    </source>
</evidence>
<evidence type="ECO:0000313" key="2">
    <source>
        <dbReference type="EMBL" id="MDA0139636.1"/>
    </source>
</evidence>
<dbReference type="EMBL" id="JAPCID010000028">
    <property type="protein sequence ID" value="MDA0139636.1"/>
    <property type="molecule type" value="Genomic_DNA"/>
</dbReference>
<keyword evidence="2" id="KW-0328">Glycosyltransferase</keyword>
<feature type="domain" description="Glycosyltransferase 2-like" evidence="1">
    <location>
        <begin position="8"/>
        <end position="168"/>
    </location>
</feature>
<sequence length="309" mass="33720">MSVAPAVSVVVPTHNRRDTVVSTVRELFAQHAVDLEIVVVDDGSTDGTSEALEALGDPRVRVVRHPRALGQSRARDAGVAAARAEWVAFLDDDDRWAPDKLRRQLDAAAAANADFVYCTAVTASVTGTVFDHLPAPDPDALRRLIRAYNVIPAGSSNVLVRADLLQRVGGFDPALTHLADWDVWIRLTEAGQAAVCPEPLVAYILHETNIHLDQSGLASEARHLRAKHARSSLPGQLDRAALDGWRGWAHQRRGSSLTAARFYLAAAVRSRRASYLPAVASALLEHLRVRRPKVRELVPPDWLARSPAR</sequence>
<dbReference type="InterPro" id="IPR029044">
    <property type="entry name" value="Nucleotide-diphossugar_trans"/>
</dbReference>
<dbReference type="InterPro" id="IPR050834">
    <property type="entry name" value="Glycosyltransf_2"/>
</dbReference>
<protein>
    <submittedName>
        <fullName evidence="2">Glycosyltransferase</fullName>
        <ecNumber evidence="2">2.4.-.-</ecNumber>
    </submittedName>
</protein>
<evidence type="ECO:0000313" key="3">
    <source>
        <dbReference type="Proteomes" id="UP001147700"/>
    </source>
</evidence>
<name>A0ABT4RM69_9ACTN</name>
<comment type="caution">
    <text evidence="2">The sequence shown here is derived from an EMBL/GenBank/DDBJ whole genome shotgun (WGS) entry which is preliminary data.</text>
</comment>
<dbReference type="EC" id="2.4.-.-" evidence="2"/>
<dbReference type="PANTHER" id="PTHR43685">
    <property type="entry name" value="GLYCOSYLTRANSFERASE"/>
    <property type="match status" value="1"/>
</dbReference>
<dbReference type="RefSeq" id="WP_202955580.1">
    <property type="nucleotide sequence ID" value="NZ_JAPCID010000028.1"/>
</dbReference>
<reference evidence="2" key="1">
    <citation type="submission" date="2022-10" db="EMBL/GenBank/DDBJ databases">
        <title>The WGS of Solirubrobacter sp. CPCC 204708.</title>
        <authorList>
            <person name="Jiang Z."/>
        </authorList>
    </citation>
    <scope>NUCLEOTIDE SEQUENCE</scope>
    <source>
        <strain evidence="2">CPCC 204708</strain>
    </source>
</reference>
<accession>A0ABT4RM69</accession>
<dbReference type="Pfam" id="PF00535">
    <property type="entry name" value="Glycos_transf_2"/>
    <property type="match status" value="1"/>
</dbReference>
<dbReference type="SUPFAM" id="SSF53448">
    <property type="entry name" value="Nucleotide-diphospho-sugar transferases"/>
    <property type="match status" value="1"/>
</dbReference>
<dbReference type="PANTHER" id="PTHR43685:SF2">
    <property type="entry name" value="GLYCOSYLTRANSFERASE 2-LIKE DOMAIN-CONTAINING PROTEIN"/>
    <property type="match status" value="1"/>
</dbReference>
<dbReference type="Proteomes" id="UP001147700">
    <property type="component" value="Unassembled WGS sequence"/>
</dbReference>
<organism evidence="2 3">
    <name type="scientific">Solirubrobacter deserti</name>
    <dbReference type="NCBI Taxonomy" id="2282478"/>
    <lineage>
        <taxon>Bacteria</taxon>
        <taxon>Bacillati</taxon>
        <taxon>Actinomycetota</taxon>
        <taxon>Thermoleophilia</taxon>
        <taxon>Solirubrobacterales</taxon>
        <taxon>Solirubrobacteraceae</taxon>
        <taxon>Solirubrobacter</taxon>
    </lineage>
</organism>
<dbReference type="CDD" id="cd00761">
    <property type="entry name" value="Glyco_tranf_GTA_type"/>
    <property type="match status" value="1"/>
</dbReference>
<dbReference type="GO" id="GO:0016757">
    <property type="term" value="F:glycosyltransferase activity"/>
    <property type="evidence" value="ECO:0007669"/>
    <property type="project" value="UniProtKB-KW"/>
</dbReference>
<keyword evidence="3" id="KW-1185">Reference proteome</keyword>
<keyword evidence="2" id="KW-0808">Transferase</keyword>
<gene>
    <name evidence="2" type="ORF">OJ962_19200</name>
</gene>
<proteinExistence type="predicted"/>